<dbReference type="InterPro" id="IPR055320">
    <property type="entry name" value="CEP72-like"/>
</dbReference>
<feature type="region of interest" description="Disordered" evidence="5">
    <location>
        <begin position="268"/>
        <end position="306"/>
    </location>
</feature>
<dbReference type="RefSeq" id="XP_022335967.1">
    <property type="nucleotide sequence ID" value="XM_022480259.1"/>
</dbReference>
<accession>A0A8B8E5U0</accession>
<evidence type="ECO:0000313" key="7">
    <source>
        <dbReference type="RefSeq" id="XP_022335967.1"/>
    </source>
</evidence>
<feature type="coiled-coil region" evidence="4">
    <location>
        <begin position="90"/>
        <end position="206"/>
    </location>
</feature>
<feature type="compositionally biased region" description="Basic and acidic residues" evidence="5">
    <location>
        <begin position="273"/>
        <end position="286"/>
    </location>
</feature>
<evidence type="ECO:0000313" key="6">
    <source>
        <dbReference type="Proteomes" id="UP000694844"/>
    </source>
</evidence>
<keyword evidence="2" id="KW-0677">Repeat</keyword>
<evidence type="ECO:0000256" key="3">
    <source>
        <dbReference type="ARBA" id="ARBA00023054"/>
    </source>
</evidence>
<evidence type="ECO:0000256" key="2">
    <source>
        <dbReference type="ARBA" id="ARBA00022737"/>
    </source>
</evidence>
<evidence type="ECO:0000256" key="4">
    <source>
        <dbReference type="SAM" id="Coils"/>
    </source>
</evidence>
<dbReference type="OrthoDB" id="676979at2759"/>
<keyword evidence="3 4" id="KW-0175">Coiled coil</keyword>
<evidence type="ECO:0000256" key="1">
    <source>
        <dbReference type="ARBA" id="ARBA00022614"/>
    </source>
</evidence>
<dbReference type="GeneID" id="111132452"/>
<gene>
    <name evidence="7" type="primary">LOC111132452</name>
</gene>
<dbReference type="PANTHER" id="PTHR23311">
    <property type="entry name" value="HEAT SHOCK REGULATED 2"/>
    <property type="match status" value="1"/>
</dbReference>
<organism evidence="6 7">
    <name type="scientific">Crassostrea virginica</name>
    <name type="common">Eastern oyster</name>
    <dbReference type="NCBI Taxonomy" id="6565"/>
    <lineage>
        <taxon>Eukaryota</taxon>
        <taxon>Metazoa</taxon>
        <taxon>Spiralia</taxon>
        <taxon>Lophotrochozoa</taxon>
        <taxon>Mollusca</taxon>
        <taxon>Bivalvia</taxon>
        <taxon>Autobranchia</taxon>
        <taxon>Pteriomorphia</taxon>
        <taxon>Ostreida</taxon>
        <taxon>Ostreoidea</taxon>
        <taxon>Ostreidae</taxon>
        <taxon>Crassostrea</taxon>
    </lineage>
</organism>
<name>A0A8B8E5U0_CRAVI</name>
<dbReference type="Proteomes" id="UP000694844">
    <property type="component" value="Chromosome 5"/>
</dbReference>
<reference evidence="7" key="1">
    <citation type="submission" date="2025-08" db="UniProtKB">
        <authorList>
            <consortium name="RefSeq"/>
        </authorList>
    </citation>
    <scope>IDENTIFICATION</scope>
    <source>
        <tissue evidence="7">Whole sample</tissue>
    </source>
</reference>
<keyword evidence="6" id="KW-1185">Reference proteome</keyword>
<protein>
    <submittedName>
        <fullName evidence="7">Centrosomal protein of 72 kDa-like</fullName>
    </submittedName>
</protein>
<dbReference type="KEGG" id="cvn:111132452"/>
<sequence length="306" mass="35553">MSRILTIAPRRVDDFGIHRVNGTHCSPSPEDSRITSGNTRGMAPETPEKRAFLFQLLDLVDRYWNGSKSLHKHAKFKAFAYGVIENLLKSDNEVEERRKLQGLMKTLQDENYRLRKYEEAAKANLVDSSVNETQLKNSLTKAYKDVDQLKEKLQKYLSENRKLSFQLKEVEESKHLTSSSLNPAQLDDLQRQNEILRSEVEMLQARLKQFGQVQDLASMLQQSHKSLVNSNDHLLKDLEDTKRRHQNEVQQMNWSYEQLKRSMNLSRDNTSVMREEHSRGPQRQEYDAGGSERMSGSALFYKDMDS</sequence>
<dbReference type="AlphaFoldDB" id="A0A8B8E5U0"/>
<keyword evidence="1" id="KW-0433">Leucine-rich repeat</keyword>
<proteinExistence type="predicted"/>
<dbReference type="PANTHER" id="PTHR23311:SF5">
    <property type="entry name" value="CENTROSOMAL PROTEIN OF 72 KDA"/>
    <property type="match status" value="1"/>
</dbReference>
<evidence type="ECO:0000256" key="5">
    <source>
        <dbReference type="SAM" id="MobiDB-lite"/>
    </source>
</evidence>
<feature type="coiled-coil region" evidence="4">
    <location>
        <begin position="235"/>
        <end position="262"/>
    </location>
</feature>